<feature type="region of interest" description="Disordered" evidence="1">
    <location>
        <begin position="3689"/>
        <end position="3720"/>
    </location>
</feature>
<keyword evidence="3" id="KW-1185">Reference proteome</keyword>
<evidence type="ECO:0000313" key="2">
    <source>
        <dbReference type="EMBL" id="CBN78735.1"/>
    </source>
</evidence>
<protein>
    <submittedName>
        <fullName evidence="2">Uncharacterized protein</fullName>
    </submittedName>
</protein>
<reference evidence="2 3" key="1">
    <citation type="journal article" date="2010" name="Nature">
        <title>The Ectocarpus genome and the independent evolution of multicellularity in brown algae.</title>
        <authorList>
            <person name="Cock J.M."/>
            <person name="Sterck L."/>
            <person name="Rouze P."/>
            <person name="Scornet D."/>
            <person name="Allen A.E."/>
            <person name="Amoutzias G."/>
            <person name="Anthouard V."/>
            <person name="Artiguenave F."/>
            <person name="Aury J.M."/>
            <person name="Badger J.H."/>
            <person name="Beszteri B."/>
            <person name="Billiau K."/>
            <person name="Bonnet E."/>
            <person name="Bothwell J.H."/>
            <person name="Bowler C."/>
            <person name="Boyen C."/>
            <person name="Brownlee C."/>
            <person name="Carrano C.J."/>
            <person name="Charrier B."/>
            <person name="Cho G.Y."/>
            <person name="Coelho S.M."/>
            <person name="Collen J."/>
            <person name="Corre E."/>
            <person name="Da Silva C."/>
            <person name="Delage L."/>
            <person name="Delaroque N."/>
            <person name="Dittami S.M."/>
            <person name="Doulbeau S."/>
            <person name="Elias M."/>
            <person name="Farnham G."/>
            <person name="Gachon C.M."/>
            <person name="Gschloessl B."/>
            <person name="Heesch S."/>
            <person name="Jabbari K."/>
            <person name="Jubin C."/>
            <person name="Kawai H."/>
            <person name="Kimura K."/>
            <person name="Kloareg B."/>
            <person name="Kupper F.C."/>
            <person name="Lang D."/>
            <person name="Le Bail A."/>
            <person name="Leblanc C."/>
            <person name="Lerouge P."/>
            <person name="Lohr M."/>
            <person name="Lopez P.J."/>
            <person name="Martens C."/>
            <person name="Maumus F."/>
            <person name="Michel G."/>
            <person name="Miranda-Saavedra D."/>
            <person name="Morales J."/>
            <person name="Moreau H."/>
            <person name="Motomura T."/>
            <person name="Nagasato C."/>
            <person name="Napoli C.A."/>
            <person name="Nelson D.R."/>
            <person name="Nyvall-Collen P."/>
            <person name="Peters A.F."/>
            <person name="Pommier C."/>
            <person name="Potin P."/>
            <person name="Poulain J."/>
            <person name="Quesneville H."/>
            <person name="Read B."/>
            <person name="Rensing S.A."/>
            <person name="Ritter A."/>
            <person name="Rousvoal S."/>
            <person name="Samanta M."/>
            <person name="Samson G."/>
            <person name="Schroeder D.C."/>
            <person name="Segurens B."/>
            <person name="Strittmatter M."/>
            <person name="Tonon T."/>
            <person name="Tregear J.W."/>
            <person name="Valentin K."/>
            <person name="von Dassow P."/>
            <person name="Yamagishi T."/>
            <person name="Van de Peer Y."/>
            <person name="Wincker P."/>
        </authorList>
    </citation>
    <scope>NUCLEOTIDE SEQUENCE [LARGE SCALE GENOMIC DNA]</scope>
    <source>
        <strain evidence="3">Ec32 / CCAP1310/4</strain>
    </source>
</reference>
<feature type="region of interest" description="Disordered" evidence="1">
    <location>
        <begin position="2552"/>
        <end position="2637"/>
    </location>
</feature>
<feature type="compositionally biased region" description="Low complexity" evidence="1">
    <location>
        <begin position="2552"/>
        <end position="2566"/>
    </location>
</feature>
<name>D8LQH1_ECTSI</name>
<dbReference type="EMBL" id="FN649729">
    <property type="protein sequence ID" value="CBN78735.1"/>
    <property type="molecule type" value="Genomic_DNA"/>
</dbReference>
<dbReference type="EMBL" id="FN648818">
    <property type="protein sequence ID" value="CBN78735.1"/>
    <property type="molecule type" value="Genomic_DNA"/>
</dbReference>
<feature type="compositionally biased region" description="Basic and acidic residues" evidence="1">
    <location>
        <begin position="2845"/>
        <end position="2854"/>
    </location>
</feature>
<feature type="compositionally biased region" description="Basic and acidic residues" evidence="1">
    <location>
        <begin position="1132"/>
        <end position="1145"/>
    </location>
</feature>
<feature type="compositionally biased region" description="Basic and acidic residues" evidence="1">
    <location>
        <begin position="3548"/>
        <end position="3558"/>
    </location>
</feature>
<feature type="compositionally biased region" description="Acidic residues" evidence="1">
    <location>
        <begin position="3444"/>
        <end position="3456"/>
    </location>
</feature>
<feature type="region of interest" description="Disordered" evidence="1">
    <location>
        <begin position="1725"/>
        <end position="1749"/>
    </location>
</feature>
<evidence type="ECO:0000256" key="1">
    <source>
        <dbReference type="SAM" id="MobiDB-lite"/>
    </source>
</evidence>
<evidence type="ECO:0000313" key="3">
    <source>
        <dbReference type="Proteomes" id="UP000002630"/>
    </source>
</evidence>
<feature type="region of interest" description="Disordered" evidence="1">
    <location>
        <begin position="384"/>
        <end position="410"/>
    </location>
</feature>
<dbReference type="PANTHER" id="PTHR40903:SF1">
    <property type="entry name" value="HYPHALLY REGULATED CELL WALL PROTEIN 3"/>
    <property type="match status" value="1"/>
</dbReference>
<feature type="region of interest" description="Disordered" evidence="1">
    <location>
        <begin position="3024"/>
        <end position="3051"/>
    </location>
</feature>
<feature type="compositionally biased region" description="Basic and acidic residues" evidence="1">
    <location>
        <begin position="259"/>
        <end position="270"/>
    </location>
</feature>
<feature type="compositionally biased region" description="Polar residues" evidence="1">
    <location>
        <begin position="3313"/>
        <end position="3326"/>
    </location>
</feature>
<feature type="region of interest" description="Disordered" evidence="1">
    <location>
        <begin position="1595"/>
        <end position="1659"/>
    </location>
</feature>
<feature type="region of interest" description="Disordered" evidence="1">
    <location>
        <begin position="30"/>
        <end position="55"/>
    </location>
</feature>
<feature type="compositionally biased region" description="Pro residues" evidence="1">
    <location>
        <begin position="1803"/>
        <end position="1813"/>
    </location>
</feature>
<feature type="compositionally biased region" description="Basic residues" evidence="1">
    <location>
        <begin position="1146"/>
        <end position="1158"/>
    </location>
</feature>
<feature type="compositionally biased region" description="Low complexity" evidence="1">
    <location>
        <begin position="3477"/>
        <end position="3494"/>
    </location>
</feature>
<feature type="compositionally biased region" description="Gly residues" evidence="1">
    <location>
        <begin position="3501"/>
        <end position="3528"/>
    </location>
</feature>
<feature type="region of interest" description="Disordered" evidence="1">
    <location>
        <begin position="1109"/>
        <end position="1166"/>
    </location>
</feature>
<feature type="compositionally biased region" description="Gly residues" evidence="1">
    <location>
        <begin position="278"/>
        <end position="290"/>
    </location>
</feature>
<dbReference type="Proteomes" id="UP000002630">
    <property type="component" value="Linkage Group LG04"/>
</dbReference>
<dbReference type="STRING" id="2880.D8LQH1"/>
<dbReference type="InParanoid" id="D8LQH1"/>
<feature type="region of interest" description="Disordered" evidence="1">
    <location>
        <begin position="3299"/>
        <end position="3326"/>
    </location>
</feature>
<feature type="compositionally biased region" description="Pro residues" evidence="1">
    <location>
        <begin position="2681"/>
        <end position="2690"/>
    </location>
</feature>
<dbReference type="OrthoDB" id="18181at2759"/>
<dbReference type="PANTHER" id="PTHR40903">
    <property type="entry name" value="GLYCINE-RICH CELL WALL STRUCTURAL PROTEIN 1-LIKE"/>
    <property type="match status" value="1"/>
</dbReference>
<feature type="region of interest" description="Disordered" evidence="1">
    <location>
        <begin position="451"/>
        <end position="491"/>
    </location>
</feature>
<feature type="region of interest" description="Disordered" evidence="1">
    <location>
        <begin position="2668"/>
        <end position="2751"/>
    </location>
</feature>
<feature type="region of interest" description="Disordered" evidence="1">
    <location>
        <begin position="934"/>
        <end position="958"/>
    </location>
</feature>
<dbReference type="eggNOG" id="ENOG502QS1U">
    <property type="taxonomic scope" value="Eukaryota"/>
</dbReference>
<accession>D8LQH1</accession>
<feature type="region of interest" description="Disordered" evidence="1">
    <location>
        <begin position="3548"/>
        <end position="3603"/>
    </location>
</feature>
<feature type="compositionally biased region" description="Polar residues" evidence="1">
    <location>
        <begin position="1111"/>
        <end position="1120"/>
    </location>
</feature>
<feature type="compositionally biased region" description="Gly residues" evidence="1">
    <location>
        <begin position="2828"/>
        <end position="2839"/>
    </location>
</feature>
<feature type="compositionally biased region" description="Low complexity" evidence="1">
    <location>
        <begin position="2405"/>
        <end position="2416"/>
    </location>
</feature>
<feature type="region of interest" description="Disordered" evidence="1">
    <location>
        <begin position="2795"/>
        <end position="2854"/>
    </location>
</feature>
<feature type="compositionally biased region" description="Basic and acidic residues" evidence="1">
    <location>
        <begin position="3700"/>
        <end position="3715"/>
    </location>
</feature>
<feature type="region of interest" description="Disordered" evidence="1">
    <location>
        <begin position="259"/>
        <end position="311"/>
    </location>
</feature>
<feature type="compositionally biased region" description="Gly residues" evidence="1">
    <location>
        <begin position="2804"/>
        <end position="2820"/>
    </location>
</feature>
<feature type="compositionally biased region" description="Polar residues" evidence="1">
    <location>
        <begin position="396"/>
        <end position="406"/>
    </location>
</feature>
<feature type="region of interest" description="Disordered" evidence="1">
    <location>
        <begin position="2400"/>
        <end position="2427"/>
    </location>
</feature>
<feature type="region of interest" description="Disordered" evidence="1">
    <location>
        <begin position="1773"/>
        <end position="1827"/>
    </location>
</feature>
<feature type="compositionally biased region" description="Low complexity" evidence="1">
    <location>
        <begin position="291"/>
        <end position="300"/>
    </location>
</feature>
<gene>
    <name evidence="2" type="ORF">Esi_0006_0106</name>
</gene>
<feature type="region of interest" description="Disordered" evidence="1">
    <location>
        <begin position="3427"/>
        <end position="3528"/>
    </location>
</feature>
<proteinExistence type="predicted"/>
<feature type="region of interest" description="Disordered" evidence="1">
    <location>
        <begin position="763"/>
        <end position="800"/>
    </location>
</feature>
<feature type="compositionally biased region" description="Low complexity" evidence="1">
    <location>
        <begin position="30"/>
        <end position="42"/>
    </location>
</feature>
<organism evidence="2 3">
    <name type="scientific">Ectocarpus siliculosus</name>
    <name type="common">Brown alga</name>
    <name type="synonym">Conferva siliculosa</name>
    <dbReference type="NCBI Taxonomy" id="2880"/>
    <lineage>
        <taxon>Eukaryota</taxon>
        <taxon>Sar</taxon>
        <taxon>Stramenopiles</taxon>
        <taxon>Ochrophyta</taxon>
        <taxon>PX clade</taxon>
        <taxon>Phaeophyceae</taxon>
        <taxon>Ectocarpales</taxon>
        <taxon>Ectocarpaceae</taxon>
        <taxon>Ectocarpus</taxon>
    </lineage>
</organism>
<feature type="compositionally biased region" description="Gly residues" evidence="1">
    <location>
        <begin position="785"/>
        <end position="794"/>
    </location>
</feature>
<feature type="compositionally biased region" description="Basic and acidic residues" evidence="1">
    <location>
        <begin position="3570"/>
        <end position="3603"/>
    </location>
</feature>
<feature type="region of interest" description="Disordered" evidence="1">
    <location>
        <begin position="334"/>
        <end position="355"/>
    </location>
</feature>
<sequence length="3739" mass="383307">MKTLKKKFSIYQSSQKVRKLWCDYSEAKSGIESPYSSSTTSAESREGDDYDAGASAFPPSLSSAGSIAAGQGPARALRAFVDAVDLTDARQAAVLQNLDDVGQGELVSTLIELARGLVGADDARGGSIPLAVTAGDVALAEKSLTVAQTCLAGTTTAKQPTEWKENLRHLVAILAAEEGAPDGQMLVPLDTDMCRRMLDVKAAALGVLKLVVTDHEKVVGLGIYGGFQTIAHLALPRGSLLRPQAVELLALFLAMPRPDPESAARREPRGRTGRWVGRFGGGGGGGGGGASRSPRFSGDCCGEGEDEGGVAASSSSFADAASFVLSCNLGDAGEGVGSGDGDGPAKPQKEQAGVADPRDVAEMMLAGGVLAVLADVIAPCRAEGASGGDTHATESGAESSLNAPDSESSRLEALEAAVAMVEGRPNAQRDFVRLGGHSRICSLVHDVAERGKQSALHPPADSAAESSSRRSHSRSKPRADTSPGGEGQPVGELRTLDAAFDSVFRLALDGHTIAPGARADGVDTVRLLLALAARSSSLAVALRAARSLQALLHVRPMNAVSLERQDALQIAADAVAKLAFSGGGGGGGPCFGEARGEDALFGLDGEVVVAERLAWSVDDKRAALSSMNDVVRVVAAVYSRRDARALERKGGCGGERPEEGDTAVLAGMLQIVQDELLEPLHPRPGPDAAVNDTGNADRLAAAADRPHAAGESCRSGWTEGWLLGALEIVARVVVRGDSGTVEALGAAGGWGLLAHIARIPSPPAHLRERSPSAAAEGDGTNVSGHGAGSAQGGEGDGERSNGRLLSESWVGWVGVRRLALWIIREALLTGTAGQCRGSNGSAGVTTLLVQPARWLVWLVRDLMKPTPPPCGDDVPAGACSADQTRDQVLMRLAILNELRLAIGSFGPCEVVMEGCTRVLPLVALRAAQPKAPVAGGVGTGGDDEEVGGRTGVSPNRHPQARMGAVNVKVVGRLAGDQRGVVLDSLVSEGVMEVLLAIVQENVSSFSPGSRTAESGLALLLLADLAAGSEAAKVRLGSTLGYDTLAKAAHGAGVAIQAHQFSLWLEASLRRLGGVTSRLPPPFECVVTNPDDALASSDVSPTLKVARFGVRQGSSTGQQASGAEGKAWLGEESGQRGRGESRDSGRRRGWRRRSPRRRGGSKDGIAWMPRSLPRLAHSVVGSRAESSAEGVSEAHHMFDELWLPPGLVTLAQDVLLINRARSGVVVREEERYFIAQPRGARTGGSGSVASSDLGHPLWKPAVTKFRGLEAAVFPFLLLPLVPSEHQPQAAAQLSRLLDANPANAAALCHLRVPLALIKLGCRLPERKKQARDLYFHLSAQLMSHHISPADALELFHLASLQPSAWARLGRLRVTSGADFISARHAVGGGGLAAAEDGAPEIVDEVRVEHGVVMPPHAGELQMQLLYVIGTVVDSPAPAWFFHMDGGGGSGLVSEPLVRFPPKRVGYSLSMWLRPSGFSGGETALLSVCGRKNDGASRTLLRMSLRRCLGPRDSAAPPAAAATAVAAAGIGASLDDDGDQGAASDDACAKLQYLVLTHSNSSDAAGGGGGGGSRDQWMDGSITVYVDGERRTLVTESAAAATAGGSGKSSRRTEKPAADHAPPPAYPAGAGGGSGSVSVSVGCWEEPPGGGCQQESSTASPPALDAAGLVNAAHAAARFSGQIATVALVEGAWSPETAKASFLRGPGAPPPGKRIVFASPGSLPPTPFLDPVEAASSAPVVGEGSSGSGLDTKLIEQQPAVGGDAPELGESEVAEGYSSSDQAAAAIRRESSACTAPFSGVPPKTGAPPRDPTPPAGGQTPPFLAGDPPGMMLPLLSDTAVPPPRLSVNLAPVRKAIDVKYGVAPPGEPPAAGGTVFTTEAVAERRATGERTGGACSVGREAAVGGAVPLSDSVALTVNSLAVAAGCGGKDKDSACDGRVSFRLAAGGGTGVYATTPLHAAVQAAGGFRLCLPFLRMDHARQVAALRVLAGLLEASAEGMDAFRVRDGFNVLYHALAQGYDALLQLSMDTFETLFELMTSEALQGALDVSASNLSPVALLDAAGRTADDARATYLANGCTGAKPVRSPESLRLVVDLLGHCERKPDLQARVMEALVDALDGSFAGIQVWRRAFNESTAFAPLLYLLSPPAFAASDAASAPRPTLDAALGGNAAAAGLAVSRRSASFSMPSSGPVGIATVAREDHSGGGGGGFKLKSVFTGERPAVAAGSAARTQAARMVQVLIAGSAAVAPVVRPQDPSASVASSTSAGCTPDHLADLVGFVLRCHLEVEELMDIVRRQVLNTGQLAQDERYGVSPARRHFPEGSAQSQLALTRQVGGIVVDLLVQLCGGDGGAVVVGMMSQAFPAGGNFFVALELLSSSHVETRVSAIKLLSLMLVRKGDDGRRPSTSNFFSSDDSSTGGGARPGTDPQALRAFEKLGGFTAMGRQLELHTTCQAVCDALMGMIFGAWGSKHEPRPIREKDVLAIKGNKESWLRAWWSSYSSPPDDEATNTANHNSSANSMAAGAAASARTTTAEGCSSSSTSIVDRIRSTAVGATSSGSAPATSSVDQNGPESVQPPDAGAPQTLAPALDTSWHEQEGGDEGTAVPEADQERRSGVAAATPAAAARTGGQGENNQAVNGEGAAVTTTIPPGSVVKPGRFAALMKPKVFPPSSAERDAGVAAPPPPPPPPSSSTKKRTAAEKPASSSPPEEVFDPPLPTEATREAAARQAVEEDQPEQEHGEDTNGGDDSESLSLVLPEAVEVLMRALQRAQSPAVVSRCLLQLESAVAWLPAAGSAAPESAAGRNGGSGGGEDDGTGGSAVGKPSAGAVGGVGGGGGGASRKRARNTDGGDRERNADALMSRQGWLAWCQRLVDAFSARNDSGDLVPPPRRGAGHFGGYGGNDGADGGGGGGSDRWGMGGSEVWEAGGYMDDSHSETTDTGSAFSYLESISMGQSVVPDGGSGALEAFTGPVYGLVAALLEQDMARPARHKRGHRFRELFHLSNGKSFQAAVLEDALDAVQDSPMLSTEGVQSSRPASRAGGGGAAASLDARGEESVQRLENLRELLVAALHHHPDLPLGLCVKGVHTINLLGYHGSHEARSRMKSVGLLRARDDLIRRCLFHPVAAAWEVVSALSQVEDALETLVSQHGEKSGGEAETVAAGEVAVQLLHLFVEVTVAVVSQATTTTATGGGGGVSSPVARSNSAALAGRRATQVSAARALGRVAVASPVCRSTVIRLARHQQLLVRLLPALRCPLTIEEVEAIELGNIPEALPSLSGSSRWSLGSLSLLPTSTAPTSVSCMSDDAEGEQETLATHQKAPQSPQRNKAFFPPTPPHFNNVPAAGSWPPSVPGGSMSSYFAGSSGAAGGAADGTAGNGGASGGGGASAAKTPSVAAAVFAAATGTPAAAAAGGANSSSQFRLHEVLEEDEGEEQGRPASRVAGGEEDTAVVAEEEAGAGSEPEASALRRRPRRRSSSDISNSSVGGAGASGTVALPKSRPTGGGGGGGGSWHDPSGGGRASDGFNVGGGWGLPEHHDLQAFVQWYSHDEQRDTRDGLRRRVSKTLAPLSKARDKAAGKQASKREKATRQAQKRELEASSAREKAATDALERCRAHAEKCSDRTTAAIDSWLAERRRRWEAGKTRCHELAPPARSHVADGNAFDGGTNHVPAGEQAAAIPGAAANAAAGLGGTQGGGMAPRDGKESLPWDWGRDGGEGASFEDFFETFAGGDDDEGAGLP</sequence>